<proteinExistence type="predicted"/>
<name>A0A0L8GXQ5_OCTBM</name>
<gene>
    <name evidence="1" type="ORF">OCBIM_22026615mg</name>
</gene>
<protein>
    <recommendedName>
        <fullName evidence="2">ATP-dependent DNA helicase</fullName>
    </recommendedName>
</protein>
<evidence type="ECO:0008006" key="2">
    <source>
        <dbReference type="Google" id="ProtNLM"/>
    </source>
</evidence>
<dbReference type="EMBL" id="KQ420080">
    <property type="protein sequence ID" value="KOF81370.1"/>
    <property type="molecule type" value="Genomic_DNA"/>
</dbReference>
<organism evidence="1">
    <name type="scientific">Octopus bimaculoides</name>
    <name type="common">California two-spotted octopus</name>
    <dbReference type="NCBI Taxonomy" id="37653"/>
    <lineage>
        <taxon>Eukaryota</taxon>
        <taxon>Metazoa</taxon>
        <taxon>Spiralia</taxon>
        <taxon>Lophotrochozoa</taxon>
        <taxon>Mollusca</taxon>
        <taxon>Cephalopoda</taxon>
        <taxon>Coleoidea</taxon>
        <taxon>Octopodiformes</taxon>
        <taxon>Octopoda</taxon>
        <taxon>Incirrata</taxon>
        <taxon>Octopodidae</taxon>
        <taxon>Octopus</taxon>
    </lineage>
</organism>
<dbReference type="PANTHER" id="PTHR23274:SF48">
    <property type="entry name" value="ATP-DEPENDENT DNA HELICASE"/>
    <property type="match status" value="1"/>
</dbReference>
<dbReference type="PANTHER" id="PTHR23274">
    <property type="entry name" value="DNA HELICASE-RELATED"/>
    <property type="match status" value="1"/>
</dbReference>
<dbReference type="STRING" id="37653.A0A0L8GXQ5"/>
<reference evidence="1" key="1">
    <citation type="submission" date="2015-07" db="EMBL/GenBank/DDBJ databases">
        <title>MeaNS - Measles Nucleotide Surveillance Program.</title>
        <authorList>
            <person name="Tran T."/>
            <person name="Druce J."/>
        </authorList>
    </citation>
    <scope>NUCLEOTIDE SEQUENCE</scope>
    <source>
        <strain evidence="1">UCB-OBI-ISO-001</strain>
        <tissue evidence="1">Gonad</tissue>
    </source>
</reference>
<dbReference type="GO" id="GO:0006260">
    <property type="term" value="P:DNA replication"/>
    <property type="evidence" value="ECO:0007669"/>
    <property type="project" value="TreeGrafter"/>
</dbReference>
<dbReference type="AlphaFoldDB" id="A0A0L8GXQ5"/>
<accession>A0A0L8GXQ5</accession>
<sequence>MFGFRKNSVVKKLMKHVVEATILSGCRKGEDVFIPRIPLTPSGSDIPFAFRRLQFLLQPSFAMSVNKSQGQTLSVAGLL</sequence>
<evidence type="ECO:0000313" key="1">
    <source>
        <dbReference type="EMBL" id="KOF81370.1"/>
    </source>
</evidence>
<dbReference type="GO" id="GO:0005657">
    <property type="term" value="C:replication fork"/>
    <property type="evidence" value="ECO:0007669"/>
    <property type="project" value="TreeGrafter"/>
</dbReference>